<dbReference type="AlphaFoldDB" id="A0A6P8IJA6"/>
<feature type="domain" description="TIR" evidence="1">
    <location>
        <begin position="332"/>
        <end position="496"/>
    </location>
</feature>
<reference evidence="3" key="1">
    <citation type="submission" date="2025-08" db="UniProtKB">
        <authorList>
            <consortium name="RefSeq"/>
        </authorList>
    </citation>
    <scope>IDENTIFICATION</scope>
    <source>
        <tissue evidence="3">Tentacle</tissue>
    </source>
</reference>
<gene>
    <name evidence="3" type="primary">LOC116301857</name>
</gene>
<dbReference type="KEGG" id="aten:116301857"/>
<dbReference type="InParanoid" id="A0A6P8IJA6"/>
<dbReference type="Gene3D" id="3.40.50.10140">
    <property type="entry name" value="Toll/interleukin-1 receptor homology (TIR) domain"/>
    <property type="match status" value="2"/>
</dbReference>
<dbReference type="Proteomes" id="UP000515163">
    <property type="component" value="Unplaced"/>
</dbReference>
<sequence length="667" mass="74924">MWEVSMWQYFTATIVNFNARTLKFEIIWDDQDPSGRIIDYYNLALDRVPDDDEVAVGSIVLFPQGEYRGEEGVRLGGQRWHQGKITFVSKGENGEKLYSGQHTKGKEDGKWVTFRGYEPEFYSLTRNQLRIAPNVLDLLSAEASNDEESVHDTNEDAADSCDVFISYSKLNSLDAVRNNEVGNQDLPPSYNEALAAMCDPHDIRNQLQQNGLLVGQEPSGDLMKTVKMIHNAKVVIAFLSDEYANDEICRQEFQYAKKTAKKSVIPVVIGESFEWMMSVVGLLIAGELYIHFKDKTVQEMKMQELLKAVGKSVPTGADTTDAAVTSVPKKLPTPDVFVSYCWSNSNKALQSHQIPKLVGSQFADARRIKEDLSKSGDLVLWLDIERLQTTNQSAESMSMFQQIASGLNTAKVVIVCVSAEYAKSDNCRSEFQFALKSLKKPIIPVVVGEGSDWRDTVIGLLVSSQETEIIDMQSVTTEENYRNALEKIEKNVKAILGTKNKTKEKKDFRAPMPGDHVICHHHKWAFYYATIESFNAETLEYTVNWDDNDPSGRHETYKNVAIDTIPSPDQIGVDSIVFFPQGSYGATLGNNTGGGRFHQGRITNIHKDAFGVTLYDGHHTKGDDDGKWVTYKDYNYYFTNLKIDQLRIAPNAMDALMACKQAFSLDD</sequence>
<dbReference type="PANTHER" id="PTHR47508">
    <property type="entry name" value="SAM DOMAIN-CONTAINING PROTEIN-RELATED"/>
    <property type="match status" value="1"/>
</dbReference>
<dbReference type="GO" id="GO:0007165">
    <property type="term" value="P:signal transduction"/>
    <property type="evidence" value="ECO:0007669"/>
    <property type="project" value="InterPro"/>
</dbReference>
<dbReference type="RefSeq" id="XP_031566879.1">
    <property type="nucleotide sequence ID" value="XM_031711019.1"/>
</dbReference>
<dbReference type="SUPFAM" id="SSF52200">
    <property type="entry name" value="Toll/Interleukin receptor TIR domain"/>
    <property type="match status" value="2"/>
</dbReference>
<dbReference type="OrthoDB" id="10252328at2759"/>
<keyword evidence="2" id="KW-1185">Reference proteome</keyword>
<proteinExistence type="predicted"/>
<protein>
    <submittedName>
        <fullName evidence="3">Uncharacterized protein LOC116301857</fullName>
    </submittedName>
</protein>
<organism evidence="2 3">
    <name type="scientific">Actinia tenebrosa</name>
    <name type="common">Australian red waratah sea anemone</name>
    <dbReference type="NCBI Taxonomy" id="6105"/>
    <lineage>
        <taxon>Eukaryota</taxon>
        <taxon>Metazoa</taxon>
        <taxon>Cnidaria</taxon>
        <taxon>Anthozoa</taxon>
        <taxon>Hexacorallia</taxon>
        <taxon>Actiniaria</taxon>
        <taxon>Actiniidae</taxon>
        <taxon>Actinia</taxon>
    </lineage>
</organism>
<evidence type="ECO:0000313" key="2">
    <source>
        <dbReference type="Proteomes" id="UP000515163"/>
    </source>
</evidence>
<evidence type="ECO:0000313" key="3">
    <source>
        <dbReference type="RefSeq" id="XP_031566879.1"/>
    </source>
</evidence>
<accession>A0A6P8IJA6</accession>
<dbReference type="InterPro" id="IPR035897">
    <property type="entry name" value="Toll_tir_struct_dom_sf"/>
</dbReference>
<dbReference type="PROSITE" id="PS50104">
    <property type="entry name" value="TIR"/>
    <property type="match status" value="1"/>
</dbReference>
<dbReference type="Pfam" id="PF13676">
    <property type="entry name" value="TIR_2"/>
    <property type="match status" value="2"/>
</dbReference>
<evidence type="ECO:0000259" key="1">
    <source>
        <dbReference type="PROSITE" id="PS50104"/>
    </source>
</evidence>
<name>A0A6P8IJA6_ACTTE</name>
<dbReference type="PANTHER" id="PTHR47508:SF1">
    <property type="entry name" value="NON-SPECIFIC SERINE_THREONINE PROTEIN KINASE"/>
    <property type="match status" value="1"/>
</dbReference>
<dbReference type="GeneID" id="116301857"/>
<dbReference type="InterPro" id="IPR000157">
    <property type="entry name" value="TIR_dom"/>
</dbReference>